<feature type="compositionally biased region" description="Basic residues" evidence="2">
    <location>
        <begin position="327"/>
        <end position="339"/>
    </location>
</feature>
<keyword evidence="1" id="KW-0862">Zinc</keyword>
<dbReference type="GeneTree" id="ENSGT00530000063983"/>
<dbReference type="Pfam" id="PF00098">
    <property type="entry name" value="zf-CCHC"/>
    <property type="match status" value="1"/>
</dbReference>
<dbReference type="InterPro" id="IPR057810">
    <property type="entry name" value="RBD_ZCCHC3_1st"/>
</dbReference>
<dbReference type="SUPFAM" id="SSF57756">
    <property type="entry name" value="Retrovirus zinc finger-like domains"/>
    <property type="match status" value="1"/>
</dbReference>
<dbReference type="GO" id="GO:0008270">
    <property type="term" value="F:zinc ion binding"/>
    <property type="evidence" value="ECO:0007669"/>
    <property type="project" value="UniProtKB-KW"/>
</dbReference>
<feature type="compositionally biased region" description="Basic and acidic residues" evidence="2">
    <location>
        <begin position="346"/>
        <end position="370"/>
    </location>
</feature>
<dbReference type="Pfam" id="PF23058">
    <property type="entry name" value="RBD_ZCCHC3_2nd"/>
    <property type="match status" value="1"/>
</dbReference>
<dbReference type="PROSITE" id="PS50158">
    <property type="entry name" value="ZF_CCHC"/>
    <property type="match status" value="2"/>
</dbReference>
<feature type="domain" description="CCHC-type" evidence="3">
    <location>
        <begin position="211"/>
        <end position="227"/>
    </location>
</feature>
<sequence>MVLVSDSIPFFDRRNTWMQGTRNTLRFELMEKEDEIHDRINFGRRILYEALKIKPEEIYCLQQSTASKHYDVTFCTGECAEEVRRRFHGEENEELKKYTVTPLYRNDYRILTIHMYNPWVSEETIKYFLGRYVTVLPGVRKIKDGLGLWTGKRQFRVKLNVDTSTEDGYCHPPAVFSIGADRGFLVYAGQPQACRKCGSTGHNADRCEQMRCRSCGKIGHITKDCKEPRKCHLCDSETHMARDCTRPRSYSEAAGNEHYRKSDAEADIGKRTQEASTAAEDHLNEERVGSKEGGVEQRNKEEGTLRESDAEREKQAEDGQVWAVVAKPRRKSAKRRRKVSSGASPEETKTENKEDREERIEQVENTEGHVLRGTQTECMHTPLSDFTSDGDTGEEAESEEKSEDSFIKNLLAQVNMKS</sequence>
<reference evidence="4" key="1">
    <citation type="submission" date="2025-08" db="UniProtKB">
        <authorList>
            <consortium name="Ensembl"/>
        </authorList>
    </citation>
    <scope>IDENTIFICATION</scope>
</reference>
<evidence type="ECO:0000259" key="3">
    <source>
        <dbReference type="PROSITE" id="PS50158"/>
    </source>
</evidence>
<dbReference type="Proteomes" id="UP000265160">
    <property type="component" value="Unplaced"/>
</dbReference>
<dbReference type="InterPro" id="IPR001878">
    <property type="entry name" value="Znf_CCHC"/>
</dbReference>
<keyword evidence="1" id="KW-0863">Zinc-finger</keyword>
<dbReference type="PANTHER" id="PTHR22639:SF3">
    <property type="entry name" value="ZINC FINGER CCHC DOMAIN-CONTAINING PROTEIN 3"/>
    <property type="match status" value="1"/>
</dbReference>
<dbReference type="PANTHER" id="PTHR22639">
    <property type="entry name" value="GAG-RELATED PROTEIN"/>
    <property type="match status" value="1"/>
</dbReference>
<keyword evidence="1" id="KW-0479">Metal-binding</keyword>
<reference evidence="4" key="2">
    <citation type="submission" date="2025-09" db="UniProtKB">
        <authorList>
            <consortium name="Ensembl"/>
        </authorList>
    </citation>
    <scope>IDENTIFICATION</scope>
</reference>
<protein>
    <recommendedName>
        <fullName evidence="3">CCHC-type domain-containing protein</fullName>
    </recommendedName>
</protein>
<feature type="region of interest" description="Disordered" evidence="2">
    <location>
        <begin position="245"/>
        <end position="418"/>
    </location>
</feature>
<dbReference type="GO" id="GO:0003723">
    <property type="term" value="F:RNA binding"/>
    <property type="evidence" value="ECO:0007669"/>
    <property type="project" value="InterPro"/>
</dbReference>
<dbReference type="GO" id="GO:0002218">
    <property type="term" value="P:activation of innate immune response"/>
    <property type="evidence" value="ECO:0007669"/>
    <property type="project" value="InterPro"/>
</dbReference>
<evidence type="ECO:0000313" key="4">
    <source>
        <dbReference type="Ensembl" id="ENSMZEP00005037731.1"/>
    </source>
</evidence>
<proteinExistence type="predicted"/>
<dbReference type="Ensembl" id="ENSMZET00005039046.1">
    <property type="protein sequence ID" value="ENSMZEP00005037731.1"/>
    <property type="gene ID" value="ENSMZEG00005028125.1"/>
</dbReference>
<evidence type="ECO:0000256" key="2">
    <source>
        <dbReference type="SAM" id="MobiDB-lite"/>
    </source>
</evidence>
<accession>A0A3P9DUB0</accession>
<keyword evidence="5" id="KW-1185">Reference proteome</keyword>
<evidence type="ECO:0000313" key="5">
    <source>
        <dbReference type="Proteomes" id="UP000265160"/>
    </source>
</evidence>
<feature type="compositionally biased region" description="Acidic residues" evidence="2">
    <location>
        <begin position="391"/>
        <end position="402"/>
    </location>
</feature>
<dbReference type="GO" id="GO:0003690">
    <property type="term" value="F:double-stranded DNA binding"/>
    <property type="evidence" value="ECO:0007669"/>
    <property type="project" value="InterPro"/>
</dbReference>
<dbReference type="Gene3D" id="4.10.60.10">
    <property type="entry name" value="Zinc finger, CCHC-type"/>
    <property type="match status" value="1"/>
</dbReference>
<feature type="domain" description="CCHC-type" evidence="3">
    <location>
        <begin position="194"/>
        <end position="209"/>
    </location>
</feature>
<evidence type="ECO:0000256" key="1">
    <source>
        <dbReference type="PROSITE-ProRule" id="PRU00047"/>
    </source>
</evidence>
<dbReference type="InterPro" id="IPR042509">
    <property type="entry name" value="ZCCHC3"/>
</dbReference>
<dbReference type="InterPro" id="IPR057811">
    <property type="entry name" value="RBD_ZCCHC3_2nd"/>
</dbReference>
<dbReference type="Pfam" id="PF23057">
    <property type="entry name" value="RBD_ZCCHC3_1st"/>
    <property type="match status" value="1"/>
</dbReference>
<dbReference type="InterPro" id="IPR036875">
    <property type="entry name" value="Znf_CCHC_sf"/>
</dbReference>
<name>A0A3P9DUB0_9CICH</name>
<dbReference type="SMART" id="SM00343">
    <property type="entry name" value="ZnF_C2HC"/>
    <property type="match status" value="3"/>
</dbReference>
<feature type="compositionally biased region" description="Basic and acidic residues" evidence="2">
    <location>
        <begin position="255"/>
        <end position="317"/>
    </location>
</feature>
<organism evidence="4 5">
    <name type="scientific">Maylandia zebra</name>
    <name type="common">zebra mbuna</name>
    <dbReference type="NCBI Taxonomy" id="106582"/>
    <lineage>
        <taxon>Eukaryota</taxon>
        <taxon>Metazoa</taxon>
        <taxon>Chordata</taxon>
        <taxon>Craniata</taxon>
        <taxon>Vertebrata</taxon>
        <taxon>Euteleostomi</taxon>
        <taxon>Actinopterygii</taxon>
        <taxon>Neopterygii</taxon>
        <taxon>Teleostei</taxon>
        <taxon>Neoteleostei</taxon>
        <taxon>Acanthomorphata</taxon>
        <taxon>Ovalentaria</taxon>
        <taxon>Cichlomorphae</taxon>
        <taxon>Cichliformes</taxon>
        <taxon>Cichlidae</taxon>
        <taxon>African cichlids</taxon>
        <taxon>Pseudocrenilabrinae</taxon>
        <taxon>Haplochromini</taxon>
        <taxon>Maylandia</taxon>
        <taxon>Maylandia zebra complex</taxon>
    </lineage>
</organism>
<dbReference type="AlphaFoldDB" id="A0A3P9DUB0"/>